<dbReference type="Gene3D" id="2.170.130.10">
    <property type="entry name" value="TonB-dependent receptor, plug domain"/>
    <property type="match status" value="1"/>
</dbReference>
<keyword evidence="5 10" id="KW-0812">Transmembrane</keyword>
<evidence type="ECO:0000256" key="9">
    <source>
        <dbReference type="ARBA" id="ARBA00023237"/>
    </source>
</evidence>
<reference evidence="14 15" key="5">
    <citation type="journal article" date="2011" name="ISME J.">
        <title>Dual transcriptional profiling of a bacterial/fungal confrontation: Collimonas fungivorans versus Aspergillus niger.</title>
        <authorList>
            <person name="Mela F."/>
            <person name="Fritsche K."/>
            <person name="de Boer W."/>
            <person name="van Veen J.A."/>
            <person name="de Graaff L.H."/>
            <person name="van den Berg M."/>
            <person name="Leveau J.H."/>
        </authorList>
    </citation>
    <scope>NUCLEOTIDE SEQUENCE [LARGE SCALE GENOMIC DNA]</scope>
    <source>
        <strain evidence="14 15">Ter331</strain>
    </source>
</reference>
<evidence type="ECO:0000256" key="1">
    <source>
        <dbReference type="ARBA" id="ARBA00004571"/>
    </source>
</evidence>
<feature type="domain" description="TonB-dependent receptor-like beta-barrel" evidence="12">
    <location>
        <begin position="416"/>
        <end position="935"/>
    </location>
</feature>
<dbReference type="KEGG" id="cfu:CFU_1536"/>
<dbReference type="PROSITE" id="PS52016">
    <property type="entry name" value="TONB_DEPENDENT_REC_3"/>
    <property type="match status" value="1"/>
</dbReference>
<gene>
    <name evidence="14" type="ordered locus">CFU_1536</name>
</gene>
<keyword evidence="7 10" id="KW-0472">Membrane</keyword>
<evidence type="ECO:0000256" key="3">
    <source>
        <dbReference type="ARBA" id="ARBA00022448"/>
    </source>
</evidence>
<dbReference type="Proteomes" id="UP000008392">
    <property type="component" value="Chromosome"/>
</dbReference>
<evidence type="ECO:0000256" key="4">
    <source>
        <dbReference type="ARBA" id="ARBA00022452"/>
    </source>
</evidence>
<dbReference type="InterPro" id="IPR036942">
    <property type="entry name" value="Beta-barrel_TonB_sf"/>
</dbReference>
<dbReference type="Pfam" id="PF07715">
    <property type="entry name" value="Plug"/>
    <property type="match status" value="1"/>
</dbReference>
<feature type="domain" description="TonB-dependent receptor plug" evidence="13">
    <location>
        <begin position="83"/>
        <end position="195"/>
    </location>
</feature>
<reference evidence="15" key="6">
    <citation type="submission" date="2011-05" db="EMBL/GenBank/DDBJ databases">
        <title>Complete sequence of Collimonas fungivorans Ter331.</title>
        <authorList>
            <person name="Leveau J.H."/>
        </authorList>
    </citation>
    <scope>NUCLEOTIDE SEQUENCE [LARGE SCALE GENOMIC DNA]</scope>
    <source>
        <strain evidence="15">Ter331</strain>
    </source>
</reference>
<reference evidence="14 15" key="3">
    <citation type="journal article" date="2008" name="FEMS Microbiol. Ecol.">
        <title>Identification and characterization of genes underlying chitinolysis in Collimonas fungivorans Ter331.</title>
        <authorList>
            <person name="Fritsche K."/>
            <person name="de Boer W."/>
            <person name="Gerards S."/>
            <person name="van den Berg M."/>
            <person name="van Veen J.A."/>
            <person name="Leveau J.H."/>
        </authorList>
    </citation>
    <scope>NUCLEOTIDE SEQUENCE [LARGE SCALE GENOMIC DNA]</scope>
    <source>
        <strain evidence="14 15">Ter331</strain>
    </source>
</reference>
<keyword evidence="3 10" id="KW-0813">Transport</keyword>
<dbReference type="InterPro" id="IPR012910">
    <property type="entry name" value="Plug_dom"/>
</dbReference>
<keyword evidence="8 14" id="KW-0675">Receptor</keyword>
<dbReference type="HOGENOM" id="CLU_010745_0_1_4"/>
<dbReference type="SUPFAM" id="SSF56935">
    <property type="entry name" value="Porins"/>
    <property type="match status" value="1"/>
</dbReference>
<keyword evidence="4 10" id="KW-1134">Transmembrane beta strand</keyword>
<evidence type="ECO:0000313" key="14">
    <source>
        <dbReference type="EMBL" id="AEK61368.1"/>
    </source>
</evidence>
<proteinExistence type="inferred from homology"/>
<dbReference type="InterPro" id="IPR037066">
    <property type="entry name" value="Plug_dom_sf"/>
</dbReference>
<organism evidence="14 15">
    <name type="scientific">Collimonas fungivorans (strain Ter331)</name>
    <dbReference type="NCBI Taxonomy" id="1005048"/>
    <lineage>
        <taxon>Bacteria</taxon>
        <taxon>Pseudomonadati</taxon>
        <taxon>Pseudomonadota</taxon>
        <taxon>Betaproteobacteria</taxon>
        <taxon>Burkholderiales</taxon>
        <taxon>Oxalobacteraceae</taxon>
        <taxon>Collimonas</taxon>
    </lineage>
</organism>
<evidence type="ECO:0000259" key="12">
    <source>
        <dbReference type="Pfam" id="PF00593"/>
    </source>
</evidence>
<dbReference type="GO" id="GO:0009279">
    <property type="term" value="C:cell outer membrane"/>
    <property type="evidence" value="ECO:0007669"/>
    <property type="project" value="UniProtKB-SubCell"/>
</dbReference>
<dbReference type="Gene3D" id="2.40.170.20">
    <property type="entry name" value="TonB-dependent receptor, beta-barrel domain"/>
    <property type="match status" value="1"/>
</dbReference>
<reference evidence="14 15" key="2">
    <citation type="journal article" date="2006" name="J. Microbiol. Methods">
        <title>Genomic flank-sequencing of plasposon insertion sites for rapid identification of functional genes.</title>
        <authorList>
            <person name="Leveau J.H."/>
            <person name="Gerards S."/>
            <person name="Fritsche K."/>
            <person name="Zondag G."/>
            <person name="van Veen J.A."/>
        </authorList>
    </citation>
    <scope>NUCLEOTIDE SEQUENCE [LARGE SCALE GENOMIC DNA]</scope>
    <source>
        <strain evidence="14 15">Ter331</strain>
    </source>
</reference>
<reference evidence="14 15" key="4">
    <citation type="journal article" date="2010" name="Environ. Microbiol.">
        <title>The bacterial genus Collimonas: mycophagy, weathering and other adaptive solutions to life in oligotrophic soil environments.</title>
        <authorList>
            <person name="Leveau J.H."/>
            <person name="Uroz S."/>
            <person name="de Boer W."/>
        </authorList>
    </citation>
    <scope>NUCLEOTIDE SEQUENCE [LARGE SCALE GENOMIC DNA]</scope>
    <source>
        <strain evidence="14 15">Ter331</strain>
    </source>
</reference>
<evidence type="ECO:0000259" key="13">
    <source>
        <dbReference type="Pfam" id="PF07715"/>
    </source>
</evidence>
<dbReference type="PANTHER" id="PTHR47234">
    <property type="match status" value="1"/>
</dbReference>
<name>G0ABG2_COLFT</name>
<evidence type="ECO:0000256" key="8">
    <source>
        <dbReference type="ARBA" id="ARBA00023170"/>
    </source>
</evidence>
<keyword evidence="15" id="KW-1185">Reference proteome</keyword>
<evidence type="ECO:0000256" key="7">
    <source>
        <dbReference type="ARBA" id="ARBA00023136"/>
    </source>
</evidence>
<dbReference type="eggNOG" id="COG1629">
    <property type="taxonomic scope" value="Bacteria"/>
</dbReference>
<evidence type="ECO:0000313" key="15">
    <source>
        <dbReference type="Proteomes" id="UP000008392"/>
    </source>
</evidence>
<keyword evidence="9 10" id="KW-0998">Cell outer membrane</keyword>
<evidence type="ECO:0000256" key="6">
    <source>
        <dbReference type="ARBA" id="ARBA00023077"/>
    </source>
</evidence>
<dbReference type="PANTHER" id="PTHR47234:SF2">
    <property type="entry name" value="TONB-DEPENDENT RECEPTOR"/>
    <property type="match status" value="1"/>
</dbReference>
<comment type="subcellular location">
    <subcellularLocation>
        <location evidence="1 10">Cell outer membrane</location>
        <topology evidence="1 10">Multi-pass membrane protein</topology>
    </subcellularLocation>
</comment>
<sequence>MVVSVKKMRFLLCYLPMGSVVMMKEKRLQRSLRLMFSGGVAVGFGLLAQSVHAQETRTDDAPQQMQRVEITGSSIKRITKEGALPVQTLTQEDIAKSGANSVADLIQALPAMQGFIPQSSSVNGNGGGVETASIHGIGSGYTLVLLNGRRIAKSAISHNDYAVNLASIPLAAVERVEILTDGASALYGSDAIAGVVNFILKKNSTEATITATYNAPTKAGGKSFNVGISKGFGDLDKDGYNVLLAYSHDEQKNLVAGQRGFASSGVVPFSVGGQNYSLYQLSSYTAPGGVSLRHADGSDPTQFSPDFLKNGTCGPNTFQAGNYCKFNYAATVELIPESQRDSFVVSGNLKLNSATNLFAEAVASRYSITPQYAPSAQPLALSLNSPLYAKYVTPYLAQLGENPANINGAVMNLRLVDAGGRTDEYRTDALHLAFGVDGNALGWDYNASYTHSQNKFYDKAINGYLSNNTFQNIVAAGGFDPFAPSGSGVAALAPAVLHQTLDQATSKLDIINAHASHDLFKAPGGMSQIGLGVEATKEQHTDSPSAILQSTNALQPNFTDSIIGGNAGALPFSASRMNYGTFAEMLVPVMKNLDVTAALRYDSYDAAKNDANFDNAGNPLGSATQGNSASKSTYKISARWQPVESLLLRGSYGTGFKAPTLSQITSPIQFSGNTAQQHPCPVSAPDPRAAGCQGVTQYDVLQGGNQLSGSSGLKPETSKQSTVGFRLEPIRNLSIGFDLWTVSIKNQISILQENIAFANPAAYSNLFTLFNDPIQGSQTIAFLQTPVNLASAKYQGIDWDHSFKTKTPIGDMSLQWTGTYMLKAEQDFPGTGTQSSLGKYGADQNVVFRVISRLAGSWKQSDTWTHTLTANYRSGYHDQTYTADDATVRIVNPDGSYGAFVAMPNHEVASYTTFDWQTKMTVKKGLEFTGGIKNLFARTPPLSLVTAGGGNQVGYDARYTDPLGRQFYITGTYKF</sequence>
<evidence type="ECO:0000256" key="11">
    <source>
        <dbReference type="RuleBase" id="RU003357"/>
    </source>
</evidence>
<reference evidence="14 15" key="1">
    <citation type="journal article" date="2004" name="Environ. Microbiol.">
        <title>Phylogeny-function analysis of (meta)genomic libraries: screening for expression of ribosomal RNA genes by large-insert library fluorescent in situ hybridization (LIL-FISH).</title>
        <authorList>
            <person name="Leveau J.H."/>
            <person name="Gerards S."/>
            <person name="de Boer W."/>
            <person name="van Veen J.A."/>
        </authorList>
    </citation>
    <scope>NUCLEOTIDE SEQUENCE [LARGE SCALE GENOMIC DNA]</scope>
    <source>
        <strain evidence="14 15">Ter331</strain>
    </source>
</reference>
<accession>G0ABG2</accession>
<dbReference type="Pfam" id="PF00593">
    <property type="entry name" value="TonB_dep_Rec_b-barrel"/>
    <property type="match status" value="1"/>
</dbReference>
<dbReference type="AlphaFoldDB" id="G0ABG2"/>
<dbReference type="InterPro" id="IPR000531">
    <property type="entry name" value="Beta-barrel_TonB"/>
</dbReference>
<protein>
    <submittedName>
        <fullName evidence="14">TonB-dependent receptor</fullName>
    </submittedName>
</protein>
<keyword evidence="6 11" id="KW-0798">TonB box</keyword>
<dbReference type="eggNOG" id="COG4771">
    <property type="taxonomic scope" value="Bacteria"/>
</dbReference>
<comment type="similarity">
    <text evidence="2 10 11">Belongs to the TonB-dependent receptor family.</text>
</comment>
<evidence type="ECO:0000256" key="2">
    <source>
        <dbReference type="ARBA" id="ARBA00009810"/>
    </source>
</evidence>
<dbReference type="EMBL" id="CP002745">
    <property type="protein sequence ID" value="AEK61368.1"/>
    <property type="molecule type" value="Genomic_DNA"/>
</dbReference>
<evidence type="ECO:0000256" key="5">
    <source>
        <dbReference type="ARBA" id="ARBA00022692"/>
    </source>
</evidence>
<dbReference type="STRING" id="1005048.CFU_1536"/>
<dbReference type="InterPro" id="IPR039426">
    <property type="entry name" value="TonB-dep_rcpt-like"/>
</dbReference>
<evidence type="ECO:0000256" key="10">
    <source>
        <dbReference type="PROSITE-ProRule" id="PRU01360"/>
    </source>
</evidence>